<keyword evidence="4" id="KW-0819">tRNA processing</keyword>
<organism evidence="8 9">
    <name type="scientific">Cuscuta epithymum</name>
    <dbReference type="NCBI Taxonomy" id="186058"/>
    <lineage>
        <taxon>Eukaryota</taxon>
        <taxon>Viridiplantae</taxon>
        <taxon>Streptophyta</taxon>
        <taxon>Embryophyta</taxon>
        <taxon>Tracheophyta</taxon>
        <taxon>Spermatophyta</taxon>
        <taxon>Magnoliopsida</taxon>
        <taxon>eudicotyledons</taxon>
        <taxon>Gunneridae</taxon>
        <taxon>Pentapetalae</taxon>
        <taxon>asterids</taxon>
        <taxon>lamiids</taxon>
        <taxon>Solanales</taxon>
        <taxon>Convolvulaceae</taxon>
        <taxon>Cuscuteae</taxon>
        <taxon>Cuscuta</taxon>
        <taxon>Cuscuta subgen. Cuscuta</taxon>
    </lineage>
</organism>
<dbReference type="AlphaFoldDB" id="A0AAV0DXZ3"/>
<evidence type="ECO:0000256" key="5">
    <source>
        <dbReference type="ARBA" id="ARBA00034489"/>
    </source>
</evidence>
<keyword evidence="2" id="KW-0808">Transferase</keyword>
<keyword evidence="9" id="KW-1185">Reference proteome</keyword>
<gene>
    <name evidence="8" type="ORF">CEPIT_LOCUS19905</name>
</gene>
<comment type="similarity">
    <text evidence="5">Belongs to the TDD superfamily. DTWD2 family.</text>
</comment>
<sequence>MSPRSSPSDKDVPAAADAGKFETRRNECAKCDRPVNVCLCASIPSDPIATRTRVLVLQHPHERRHKLATVPLLSKCIANCEVIVGRRLRYGVSEVLDNLYDDAIANPNMPQRAVFLFPGTEASESLEINQWKSSANFFDRINYVL</sequence>
<comment type="caution">
    <text evidence="8">The sequence shown here is derived from an EMBL/GenBank/DDBJ whole genome shotgun (WGS) entry which is preliminary data.</text>
</comment>
<keyword evidence="3" id="KW-0949">S-adenosyl-L-methionine</keyword>
<comment type="catalytic activity">
    <reaction evidence="6">
        <text>a uridine in tRNA + S-adenosyl-L-methionine = a 3-[(3S)-3-amino-3-carboxypropyl]uridine in tRNA + S-methyl-5'-thioadenosine + H(+)</text>
        <dbReference type="Rhea" id="RHEA:62432"/>
        <dbReference type="Rhea" id="RHEA-COMP:13339"/>
        <dbReference type="Rhea" id="RHEA-COMP:16092"/>
        <dbReference type="ChEBI" id="CHEBI:15378"/>
        <dbReference type="ChEBI" id="CHEBI:17509"/>
        <dbReference type="ChEBI" id="CHEBI:59789"/>
        <dbReference type="ChEBI" id="CHEBI:65315"/>
        <dbReference type="ChEBI" id="CHEBI:82930"/>
        <dbReference type="EC" id="2.5.1.25"/>
    </reaction>
</comment>
<dbReference type="Proteomes" id="UP001152523">
    <property type="component" value="Unassembled WGS sequence"/>
</dbReference>
<dbReference type="SMART" id="SM01144">
    <property type="entry name" value="DTW"/>
    <property type="match status" value="1"/>
</dbReference>
<evidence type="ECO:0000256" key="4">
    <source>
        <dbReference type="ARBA" id="ARBA00022694"/>
    </source>
</evidence>
<name>A0AAV0DXZ3_9ASTE</name>
<dbReference type="PANTHER" id="PTHR21392">
    <property type="entry name" value="TRNA-URIDINE AMINOCARBOXYPROPYLTRANSFERASE 2"/>
    <property type="match status" value="1"/>
</dbReference>
<protein>
    <recommendedName>
        <fullName evidence="1">tRNA-uridine aminocarboxypropyltransferase</fullName>
        <ecNumber evidence="1">2.5.1.25</ecNumber>
    </recommendedName>
</protein>
<dbReference type="PANTHER" id="PTHR21392:SF0">
    <property type="entry name" value="TRNA-URIDINE AMINOCARBOXYPROPYLTRANSFERASE 2"/>
    <property type="match status" value="1"/>
</dbReference>
<evidence type="ECO:0000259" key="7">
    <source>
        <dbReference type="SMART" id="SM01144"/>
    </source>
</evidence>
<evidence type="ECO:0000256" key="2">
    <source>
        <dbReference type="ARBA" id="ARBA00022679"/>
    </source>
</evidence>
<dbReference type="Pfam" id="PF03942">
    <property type="entry name" value="DTW"/>
    <property type="match status" value="1"/>
</dbReference>
<dbReference type="InterPro" id="IPR039262">
    <property type="entry name" value="DTWD2/TAPT"/>
</dbReference>
<evidence type="ECO:0000313" key="9">
    <source>
        <dbReference type="Proteomes" id="UP001152523"/>
    </source>
</evidence>
<dbReference type="EMBL" id="CAMAPF010000197">
    <property type="protein sequence ID" value="CAH9112335.1"/>
    <property type="molecule type" value="Genomic_DNA"/>
</dbReference>
<evidence type="ECO:0000256" key="6">
    <source>
        <dbReference type="ARBA" id="ARBA00048718"/>
    </source>
</evidence>
<evidence type="ECO:0000256" key="3">
    <source>
        <dbReference type="ARBA" id="ARBA00022691"/>
    </source>
</evidence>
<feature type="domain" description="DTW" evidence="7">
    <location>
        <begin position="24"/>
        <end position="136"/>
    </location>
</feature>
<dbReference type="InterPro" id="IPR005636">
    <property type="entry name" value="DTW"/>
</dbReference>
<dbReference type="EC" id="2.5.1.25" evidence="1"/>
<dbReference type="GO" id="GO:0008033">
    <property type="term" value="P:tRNA processing"/>
    <property type="evidence" value="ECO:0007669"/>
    <property type="project" value="UniProtKB-KW"/>
</dbReference>
<proteinExistence type="inferred from homology"/>
<accession>A0AAV0DXZ3</accession>
<reference evidence="8" key="1">
    <citation type="submission" date="2022-07" db="EMBL/GenBank/DDBJ databases">
        <authorList>
            <person name="Macas J."/>
            <person name="Novak P."/>
            <person name="Neumann P."/>
        </authorList>
    </citation>
    <scope>NUCLEOTIDE SEQUENCE</scope>
</reference>
<evidence type="ECO:0000313" key="8">
    <source>
        <dbReference type="EMBL" id="CAH9112335.1"/>
    </source>
</evidence>
<dbReference type="GO" id="GO:0016432">
    <property type="term" value="F:tRNA-uridine aminocarboxypropyltransferase activity"/>
    <property type="evidence" value="ECO:0007669"/>
    <property type="project" value="UniProtKB-EC"/>
</dbReference>
<evidence type="ECO:0000256" key="1">
    <source>
        <dbReference type="ARBA" id="ARBA00012386"/>
    </source>
</evidence>